<evidence type="ECO:0000256" key="3">
    <source>
        <dbReference type="SAM" id="Phobius"/>
    </source>
</evidence>
<dbReference type="PROSITE" id="PS50887">
    <property type="entry name" value="GGDEF"/>
    <property type="match status" value="1"/>
</dbReference>
<evidence type="ECO:0000256" key="1">
    <source>
        <dbReference type="ARBA" id="ARBA00012528"/>
    </source>
</evidence>
<keyword evidence="6" id="KW-0808">Transferase</keyword>
<dbReference type="NCBIfam" id="TIGR00254">
    <property type="entry name" value="GGDEF"/>
    <property type="match status" value="1"/>
</dbReference>
<reference evidence="7" key="1">
    <citation type="journal article" date="2019" name="Int. J. Syst. Evol. Microbiol.">
        <title>The Global Catalogue of Microorganisms (GCM) 10K type strain sequencing project: providing services to taxonomists for standard genome sequencing and annotation.</title>
        <authorList>
            <consortium name="The Broad Institute Genomics Platform"/>
            <consortium name="The Broad Institute Genome Sequencing Center for Infectious Disease"/>
            <person name="Wu L."/>
            <person name="Ma J."/>
        </authorList>
    </citation>
    <scope>NUCLEOTIDE SEQUENCE [LARGE SCALE GENOMIC DNA]</scope>
    <source>
        <strain evidence="7">CGMCC 1.10992</strain>
    </source>
</reference>
<dbReference type="Gene3D" id="6.10.340.10">
    <property type="match status" value="1"/>
</dbReference>
<organism evidence="6 7">
    <name type="scientific">Corallincola platygyrae</name>
    <dbReference type="NCBI Taxonomy" id="1193278"/>
    <lineage>
        <taxon>Bacteria</taxon>
        <taxon>Pseudomonadati</taxon>
        <taxon>Pseudomonadota</taxon>
        <taxon>Gammaproteobacteria</taxon>
        <taxon>Alteromonadales</taxon>
        <taxon>Psychromonadaceae</taxon>
        <taxon>Corallincola</taxon>
    </lineage>
</organism>
<keyword evidence="3" id="KW-1133">Transmembrane helix</keyword>
<keyword evidence="7" id="KW-1185">Reference proteome</keyword>
<dbReference type="EMBL" id="JBHUHT010000016">
    <property type="protein sequence ID" value="MFD2097172.1"/>
    <property type="molecule type" value="Genomic_DNA"/>
</dbReference>
<gene>
    <name evidence="6" type="ORF">ACFSJ3_14345</name>
</gene>
<dbReference type="InterPro" id="IPR043128">
    <property type="entry name" value="Rev_trsase/Diguanyl_cyclase"/>
</dbReference>
<evidence type="ECO:0000313" key="6">
    <source>
        <dbReference type="EMBL" id="MFD2097172.1"/>
    </source>
</evidence>
<dbReference type="RefSeq" id="WP_345339903.1">
    <property type="nucleotide sequence ID" value="NZ_BAABLI010000012.1"/>
</dbReference>
<dbReference type="Pfam" id="PF00672">
    <property type="entry name" value="HAMP"/>
    <property type="match status" value="1"/>
</dbReference>
<feature type="domain" description="HAMP" evidence="4">
    <location>
        <begin position="249"/>
        <end position="301"/>
    </location>
</feature>
<protein>
    <recommendedName>
        <fullName evidence="1">diguanylate cyclase</fullName>
        <ecNumber evidence="1">2.7.7.65</ecNumber>
    </recommendedName>
</protein>
<evidence type="ECO:0000256" key="2">
    <source>
        <dbReference type="ARBA" id="ARBA00034247"/>
    </source>
</evidence>
<dbReference type="Gene3D" id="3.30.70.270">
    <property type="match status" value="1"/>
</dbReference>
<dbReference type="SMART" id="SM00304">
    <property type="entry name" value="HAMP"/>
    <property type="match status" value="1"/>
</dbReference>
<evidence type="ECO:0000259" key="4">
    <source>
        <dbReference type="PROSITE" id="PS50885"/>
    </source>
</evidence>
<sequence length="479" mass="54056">MSIKTRFLIIFLILSVMLITIMLCIQRINHHSDQAITAELRRNDSLELAHQLRQSSDDLTRMARSFASTGEPRYEKYFYEILSIRDGKSPRPTDYDGVYWDYITALYEDYSPAKGDNTSLVSLFEKLGATPEEMDTLHMALERSDKLSYIEVEALNAMKGLFRGKDGSFSVTGQANQDYAITLLYSNDYHQAKATIMHPIAKFYDQVDERTAAQLDASWDKQQRYETIAFYLIIATAAFFLYSIFHIRKKIVNPILELSDVANRIKDGNSEDRASIKTNDEIGMLARSFNEMNDNLSGVINKLEQLSYVDSLTQLANRRVFNQTLNTELRRHQRSGKPLTLMLVDIDFFKRLNDSAGHQAGDHCLAEIADVLSSHFERAGDLVARYGGEEFAVILPDTDANVVEDLCPNTCKAIEDARIPHPDSPISDFITASIGAISVIPDREVTTEYLIKSADDALYQAKAGGRNRAKVVNANPMLE</sequence>
<dbReference type="PANTHER" id="PTHR45138">
    <property type="entry name" value="REGULATORY COMPONENTS OF SENSORY TRANSDUCTION SYSTEM"/>
    <property type="match status" value="1"/>
</dbReference>
<comment type="caution">
    <text evidence="6">The sequence shown here is derived from an EMBL/GenBank/DDBJ whole genome shotgun (WGS) entry which is preliminary data.</text>
</comment>
<dbReference type="SMART" id="SM00267">
    <property type="entry name" value="GGDEF"/>
    <property type="match status" value="1"/>
</dbReference>
<evidence type="ECO:0000259" key="5">
    <source>
        <dbReference type="PROSITE" id="PS50887"/>
    </source>
</evidence>
<dbReference type="EC" id="2.7.7.65" evidence="1"/>
<keyword evidence="3" id="KW-0472">Membrane</keyword>
<comment type="catalytic activity">
    <reaction evidence="2">
        <text>2 GTP = 3',3'-c-di-GMP + 2 diphosphate</text>
        <dbReference type="Rhea" id="RHEA:24898"/>
        <dbReference type="ChEBI" id="CHEBI:33019"/>
        <dbReference type="ChEBI" id="CHEBI:37565"/>
        <dbReference type="ChEBI" id="CHEBI:58805"/>
        <dbReference type="EC" id="2.7.7.65"/>
    </reaction>
</comment>
<name>A0ABW4XQC7_9GAMM</name>
<dbReference type="CDD" id="cd01949">
    <property type="entry name" value="GGDEF"/>
    <property type="match status" value="1"/>
</dbReference>
<feature type="domain" description="GGDEF" evidence="5">
    <location>
        <begin position="337"/>
        <end position="474"/>
    </location>
</feature>
<dbReference type="GO" id="GO:0052621">
    <property type="term" value="F:diguanylate cyclase activity"/>
    <property type="evidence" value="ECO:0007669"/>
    <property type="project" value="UniProtKB-EC"/>
</dbReference>
<proteinExistence type="predicted"/>
<dbReference type="InterPro" id="IPR029787">
    <property type="entry name" value="Nucleotide_cyclase"/>
</dbReference>
<dbReference type="SUPFAM" id="SSF158472">
    <property type="entry name" value="HAMP domain-like"/>
    <property type="match status" value="1"/>
</dbReference>
<evidence type="ECO:0000313" key="7">
    <source>
        <dbReference type="Proteomes" id="UP001597380"/>
    </source>
</evidence>
<dbReference type="SUPFAM" id="SSF55073">
    <property type="entry name" value="Nucleotide cyclase"/>
    <property type="match status" value="1"/>
</dbReference>
<feature type="transmembrane region" description="Helical" evidence="3">
    <location>
        <begin position="228"/>
        <end position="245"/>
    </location>
</feature>
<accession>A0ABW4XQC7</accession>
<dbReference type="Pfam" id="PF00990">
    <property type="entry name" value="GGDEF"/>
    <property type="match status" value="1"/>
</dbReference>
<dbReference type="InterPro" id="IPR000160">
    <property type="entry name" value="GGDEF_dom"/>
</dbReference>
<dbReference type="InterPro" id="IPR050469">
    <property type="entry name" value="Diguanylate_Cyclase"/>
</dbReference>
<dbReference type="PROSITE" id="PS50885">
    <property type="entry name" value="HAMP"/>
    <property type="match status" value="1"/>
</dbReference>
<dbReference type="CDD" id="cd06225">
    <property type="entry name" value="HAMP"/>
    <property type="match status" value="1"/>
</dbReference>
<dbReference type="InterPro" id="IPR003660">
    <property type="entry name" value="HAMP_dom"/>
</dbReference>
<feature type="transmembrane region" description="Helical" evidence="3">
    <location>
        <begin position="6"/>
        <end position="25"/>
    </location>
</feature>
<dbReference type="Proteomes" id="UP001597380">
    <property type="component" value="Unassembled WGS sequence"/>
</dbReference>
<dbReference type="PANTHER" id="PTHR45138:SF9">
    <property type="entry name" value="DIGUANYLATE CYCLASE DGCM-RELATED"/>
    <property type="match status" value="1"/>
</dbReference>
<keyword evidence="3" id="KW-0812">Transmembrane</keyword>
<keyword evidence="6" id="KW-0548">Nucleotidyltransferase</keyword>